<gene>
    <name evidence="1" type="ordered locus">Mnod_0641</name>
</gene>
<sequence>MSKARSFFRAVNLESDIEVPDRLSHYQPTTRSLPIIEAVLGRDPTLVIAAYGSGKSLAAGVGALIAINDPRSRDAVKCILPKVQRVDPEAHQRLSQRFAARGQGRAIILSGHIADLAREIGSALGAPEKLSTLERVLNWASANLPSAAHLAIVWDEFGRHLESLVAEGRSRELDFVQRLAEWAARAEAPTASLTLLSHQNLLAYAGGLNQTSRNEWRKIEGRFRTLRFVEDSRELYRLLVDRIGERRESGTPPLDSRLKGAVVQRAMEAGWFDGAADVNEVADLVEGAWPLSAGALQSLPRLAARIGQNERSLFSFVEEVDLSRPVGFEELYRGFSDAMRSDVGAGGAHKRWIETESARAKAESDVEREALAAACLLQLGTDGERRKLSRAALEVAVASRGIPLAEAASAINALIGRKLLLHRCVVDDVSVWHGIDVDVASRLAEERAKRADAFDAVAFLAERRPAPIVRATRHNIEYGTARYLCGRYLLSEEVELQAEGSAPDAAPVGPWGDVLYVLAESEVEIAKARGAALASPRERTLYVIPSRPLRVVDAALEVACLEALRADDNLLAEDPLVSVEIDELLSVARRQLDLAVHRLTSDRPTDAKWYYAGAELPVTGERPATIVASEMMGAWYPKTPLIANDQLMRQRVSKQMNTARVRLLMRMTESAKKPWMGYGRDDTSVEASVYRTVLANTGLHREGPAGLWGFAEPEKVQDPGLKLAWTTAKSFFQEPSAEPKKLSGLVAVLTGPPIGAPSGVIPVIVMAGYQAFARCVSLRSDGAYVADILGFDANRMFADPERHEVEVHEADDGTLLYLDELAYVFAHAKNDEEVEALRFAHDAFAQWWAGLPNGARRSHRLSQGAQALLRAAAEASDPAAFFLRVLPDLFGGGRRDFDAVVAVVEAARDEIDGLVEGYLDEAVRVLGEAFRIGNDNAVQGMQSWVACLDVDSLLTRNDLRLTDKAILRVRWERVIS</sequence>
<name>B8IDV3_METNO</name>
<dbReference type="OrthoDB" id="856045at2"/>
<organism evidence="1 2">
    <name type="scientific">Methylobacterium nodulans (strain LMG 21967 / CNCM I-2342 / ORS 2060)</name>
    <dbReference type="NCBI Taxonomy" id="460265"/>
    <lineage>
        <taxon>Bacteria</taxon>
        <taxon>Pseudomonadati</taxon>
        <taxon>Pseudomonadota</taxon>
        <taxon>Alphaproteobacteria</taxon>
        <taxon>Hyphomicrobiales</taxon>
        <taxon>Methylobacteriaceae</taxon>
        <taxon>Methylobacterium</taxon>
    </lineage>
</organism>
<dbReference type="eggNOG" id="COG0262">
    <property type="taxonomic scope" value="Bacteria"/>
</dbReference>
<dbReference type="KEGG" id="mno:Mnod_0641"/>
<reference evidence="1 2" key="1">
    <citation type="submission" date="2009-01" db="EMBL/GenBank/DDBJ databases">
        <title>Complete sequence of chromosome of Methylobacterium nodulans ORS 2060.</title>
        <authorList>
            <consortium name="US DOE Joint Genome Institute"/>
            <person name="Lucas S."/>
            <person name="Copeland A."/>
            <person name="Lapidus A."/>
            <person name="Glavina del Rio T."/>
            <person name="Dalin E."/>
            <person name="Tice H."/>
            <person name="Bruce D."/>
            <person name="Goodwin L."/>
            <person name="Pitluck S."/>
            <person name="Sims D."/>
            <person name="Brettin T."/>
            <person name="Detter J.C."/>
            <person name="Han C."/>
            <person name="Larimer F."/>
            <person name="Land M."/>
            <person name="Hauser L."/>
            <person name="Kyrpides N."/>
            <person name="Ivanova N."/>
            <person name="Marx C.J."/>
            <person name="Richardson P."/>
        </authorList>
    </citation>
    <scope>NUCLEOTIDE SEQUENCE [LARGE SCALE GENOMIC DNA]</scope>
    <source>
        <strain evidence="2">LMG 21967 / CNCM I-2342 / ORS 2060</strain>
    </source>
</reference>
<dbReference type="AlphaFoldDB" id="B8IDV3"/>
<dbReference type="HOGENOM" id="CLU_304377_0_0_5"/>
<protein>
    <recommendedName>
        <fullName evidence="3">ATP-binding protein</fullName>
    </recommendedName>
</protein>
<keyword evidence="2" id="KW-1185">Reference proteome</keyword>
<dbReference type="Proteomes" id="UP000008207">
    <property type="component" value="Chromosome"/>
</dbReference>
<evidence type="ECO:0000313" key="2">
    <source>
        <dbReference type="Proteomes" id="UP000008207"/>
    </source>
</evidence>
<dbReference type="EMBL" id="CP001349">
    <property type="protein sequence ID" value="ACL55675.1"/>
    <property type="molecule type" value="Genomic_DNA"/>
</dbReference>
<evidence type="ECO:0008006" key="3">
    <source>
        <dbReference type="Google" id="ProtNLM"/>
    </source>
</evidence>
<accession>B8IDV3</accession>
<dbReference type="RefSeq" id="WP_015927381.1">
    <property type="nucleotide sequence ID" value="NC_011894.1"/>
</dbReference>
<evidence type="ECO:0000313" key="1">
    <source>
        <dbReference type="EMBL" id="ACL55675.1"/>
    </source>
</evidence>
<proteinExistence type="predicted"/>
<dbReference type="STRING" id="460265.Mnod_0641"/>